<evidence type="ECO:0000256" key="1">
    <source>
        <dbReference type="SAM" id="MobiDB-lite"/>
    </source>
</evidence>
<gene>
    <name evidence="2" type="ORF">M0R45_012922</name>
</gene>
<dbReference type="Proteomes" id="UP001457282">
    <property type="component" value="Unassembled WGS sequence"/>
</dbReference>
<organism evidence="2 3">
    <name type="scientific">Rubus argutus</name>
    <name type="common">Southern blackberry</name>
    <dbReference type="NCBI Taxonomy" id="59490"/>
    <lineage>
        <taxon>Eukaryota</taxon>
        <taxon>Viridiplantae</taxon>
        <taxon>Streptophyta</taxon>
        <taxon>Embryophyta</taxon>
        <taxon>Tracheophyta</taxon>
        <taxon>Spermatophyta</taxon>
        <taxon>Magnoliopsida</taxon>
        <taxon>eudicotyledons</taxon>
        <taxon>Gunneridae</taxon>
        <taxon>Pentapetalae</taxon>
        <taxon>rosids</taxon>
        <taxon>fabids</taxon>
        <taxon>Rosales</taxon>
        <taxon>Rosaceae</taxon>
        <taxon>Rosoideae</taxon>
        <taxon>Rosoideae incertae sedis</taxon>
        <taxon>Rubus</taxon>
    </lineage>
</organism>
<comment type="caution">
    <text evidence="2">The sequence shown here is derived from an EMBL/GenBank/DDBJ whole genome shotgun (WGS) entry which is preliminary data.</text>
</comment>
<keyword evidence="3" id="KW-1185">Reference proteome</keyword>
<dbReference type="AlphaFoldDB" id="A0AAW1XJ36"/>
<proteinExistence type="predicted"/>
<protein>
    <submittedName>
        <fullName evidence="2">Uncharacterized protein</fullName>
    </submittedName>
</protein>
<feature type="region of interest" description="Disordered" evidence="1">
    <location>
        <begin position="62"/>
        <end position="96"/>
    </location>
</feature>
<sequence length="138" mass="15344">MVLVGPHLPSRIRSLPEFFTTTAGRPKTLTFTSTTATTSIKHYRHWGLINYAPSIKPLKWEEKDTKSASHGAQSPKAGPKDSSAPPNNKDKKRTCNGCKSLCSIACFVSEKYDMTLCARCYVRGNYQIGVNSSDFRRV</sequence>
<accession>A0AAW1XJ36</accession>
<reference evidence="2 3" key="1">
    <citation type="journal article" date="2023" name="G3 (Bethesda)">
        <title>A chromosome-length genome assembly and annotation of blackberry (Rubus argutus, cv. 'Hillquist').</title>
        <authorList>
            <person name="Bruna T."/>
            <person name="Aryal R."/>
            <person name="Dudchenko O."/>
            <person name="Sargent D.J."/>
            <person name="Mead D."/>
            <person name="Buti M."/>
            <person name="Cavallini A."/>
            <person name="Hytonen T."/>
            <person name="Andres J."/>
            <person name="Pham M."/>
            <person name="Weisz D."/>
            <person name="Mascagni F."/>
            <person name="Usai G."/>
            <person name="Natali L."/>
            <person name="Bassil N."/>
            <person name="Fernandez G.E."/>
            <person name="Lomsadze A."/>
            <person name="Armour M."/>
            <person name="Olukolu B."/>
            <person name="Poorten T."/>
            <person name="Britton C."/>
            <person name="Davik J."/>
            <person name="Ashrafi H."/>
            <person name="Aiden E.L."/>
            <person name="Borodovsky M."/>
            <person name="Worthington M."/>
        </authorList>
    </citation>
    <scope>NUCLEOTIDE SEQUENCE [LARGE SCALE GENOMIC DNA]</scope>
    <source>
        <strain evidence="2">PI 553951</strain>
    </source>
</reference>
<dbReference type="EMBL" id="JBEDUW010000003">
    <property type="protein sequence ID" value="KAK9936059.1"/>
    <property type="molecule type" value="Genomic_DNA"/>
</dbReference>
<name>A0AAW1XJ36_RUBAR</name>
<evidence type="ECO:0000313" key="3">
    <source>
        <dbReference type="Proteomes" id="UP001457282"/>
    </source>
</evidence>
<evidence type="ECO:0000313" key="2">
    <source>
        <dbReference type="EMBL" id="KAK9936059.1"/>
    </source>
</evidence>